<feature type="signal peptide" evidence="9">
    <location>
        <begin position="1"/>
        <end position="25"/>
    </location>
</feature>
<reference evidence="10" key="1">
    <citation type="journal article" date="2023" name="Nat. Commun.">
        <title>Diploid and tetraploid genomes of Acorus and the evolution of monocots.</title>
        <authorList>
            <person name="Ma L."/>
            <person name="Liu K.W."/>
            <person name="Li Z."/>
            <person name="Hsiao Y.Y."/>
            <person name="Qi Y."/>
            <person name="Fu T."/>
            <person name="Tang G.D."/>
            <person name="Zhang D."/>
            <person name="Sun W.H."/>
            <person name="Liu D.K."/>
            <person name="Li Y."/>
            <person name="Chen G.Z."/>
            <person name="Liu X.D."/>
            <person name="Liao X.Y."/>
            <person name="Jiang Y.T."/>
            <person name="Yu X."/>
            <person name="Hao Y."/>
            <person name="Huang J."/>
            <person name="Zhao X.W."/>
            <person name="Ke S."/>
            <person name="Chen Y.Y."/>
            <person name="Wu W.L."/>
            <person name="Hsu J.L."/>
            <person name="Lin Y.F."/>
            <person name="Huang M.D."/>
            <person name="Li C.Y."/>
            <person name="Huang L."/>
            <person name="Wang Z.W."/>
            <person name="Zhao X."/>
            <person name="Zhong W.Y."/>
            <person name="Peng D.H."/>
            <person name="Ahmad S."/>
            <person name="Lan S."/>
            <person name="Zhang J.S."/>
            <person name="Tsai W.C."/>
            <person name="Van de Peer Y."/>
            <person name="Liu Z.J."/>
        </authorList>
    </citation>
    <scope>NUCLEOTIDE SEQUENCE</scope>
    <source>
        <strain evidence="10">SCP</strain>
    </source>
</reference>
<dbReference type="InterPro" id="IPR036514">
    <property type="entry name" value="SGNH_hydro_sf"/>
</dbReference>
<evidence type="ECO:0000256" key="2">
    <source>
        <dbReference type="ARBA" id="ARBA00008668"/>
    </source>
</evidence>
<dbReference type="InterPro" id="IPR035669">
    <property type="entry name" value="SGNH_plant_lipase-like"/>
</dbReference>
<dbReference type="InterPro" id="IPR001087">
    <property type="entry name" value="GDSL"/>
</dbReference>
<comment type="similarity">
    <text evidence="2">Belongs to the 'GDSL' lipolytic enzyme family.</text>
</comment>
<dbReference type="EMBL" id="JAUJYN010000009">
    <property type="protein sequence ID" value="KAK1264089.1"/>
    <property type="molecule type" value="Genomic_DNA"/>
</dbReference>
<evidence type="ECO:0000256" key="6">
    <source>
        <dbReference type="ARBA" id="ARBA00022963"/>
    </source>
</evidence>
<evidence type="ECO:0000256" key="9">
    <source>
        <dbReference type="SAM" id="SignalP"/>
    </source>
</evidence>
<dbReference type="PANTHER" id="PTHR45650:SF22">
    <property type="entry name" value="OS05G0419800 PROTEIN"/>
    <property type="match status" value="1"/>
</dbReference>
<evidence type="ECO:0000256" key="7">
    <source>
        <dbReference type="ARBA" id="ARBA00023098"/>
    </source>
</evidence>
<dbReference type="AlphaFoldDB" id="A0AAV9AIC1"/>
<keyword evidence="11" id="KW-1185">Reference proteome</keyword>
<evidence type="ECO:0000313" key="10">
    <source>
        <dbReference type="EMBL" id="KAK1264089.1"/>
    </source>
</evidence>
<dbReference type="CDD" id="cd01837">
    <property type="entry name" value="SGNH_plant_lipase_like"/>
    <property type="match status" value="1"/>
</dbReference>
<evidence type="ECO:0000313" key="11">
    <source>
        <dbReference type="Proteomes" id="UP001179952"/>
    </source>
</evidence>
<proteinExistence type="inferred from homology"/>
<dbReference type="GO" id="GO:0016042">
    <property type="term" value="P:lipid catabolic process"/>
    <property type="evidence" value="ECO:0007669"/>
    <property type="project" value="UniProtKB-KW"/>
</dbReference>
<dbReference type="InterPro" id="IPR051238">
    <property type="entry name" value="GDSL_esterase/lipase"/>
</dbReference>
<reference evidence="10" key="2">
    <citation type="submission" date="2023-06" db="EMBL/GenBank/DDBJ databases">
        <authorList>
            <person name="Ma L."/>
            <person name="Liu K.-W."/>
            <person name="Li Z."/>
            <person name="Hsiao Y.-Y."/>
            <person name="Qi Y."/>
            <person name="Fu T."/>
            <person name="Tang G."/>
            <person name="Zhang D."/>
            <person name="Sun W.-H."/>
            <person name="Liu D.-K."/>
            <person name="Li Y."/>
            <person name="Chen G.-Z."/>
            <person name="Liu X.-D."/>
            <person name="Liao X.-Y."/>
            <person name="Jiang Y.-T."/>
            <person name="Yu X."/>
            <person name="Hao Y."/>
            <person name="Huang J."/>
            <person name="Zhao X.-W."/>
            <person name="Ke S."/>
            <person name="Chen Y.-Y."/>
            <person name="Wu W.-L."/>
            <person name="Hsu J.-L."/>
            <person name="Lin Y.-F."/>
            <person name="Huang M.-D."/>
            <person name="Li C.-Y."/>
            <person name="Huang L."/>
            <person name="Wang Z.-W."/>
            <person name="Zhao X."/>
            <person name="Zhong W.-Y."/>
            <person name="Peng D.-H."/>
            <person name="Ahmad S."/>
            <person name="Lan S."/>
            <person name="Zhang J.-S."/>
            <person name="Tsai W.-C."/>
            <person name="Van De Peer Y."/>
            <person name="Liu Z.-J."/>
        </authorList>
    </citation>
    <scope>NUCLEOTIDE SEQUENCE</scope>
    <source>
        <strain evidence="10">SCP</strain>
        <tissue evidence="10">Leaves</tissue>
    </source>
</reference>
<comment type="caution">
    <text evidence="10">The sequence shown here is derived from an EMBL/GenBank/DDBJ whole genome shotgun (WGS) entry which is preliminary data.</text>
</comment>
<accession>A0AAV9AIC1</accession>
<feature type="region of interest" description="Disordered" evidence="8">
    <location>
        <begin position="33"/>
        <end position="54"/>
    </location>
</feature>
<evidence type="ECO:0000256" key="5">
    <source>
        <dbReference type="ARBA" id="ARBA00022801"/>
    </source>
</evidence>
<evidence type="ECO:0000256" key="4">
    <source>
        <dbReference type="ARBA" id="ARBA00022729"/>
    </source>
</evidence>
<organism evidence="10 11">
    <name type="scientific">Acorus gramineus</name>
    <name type="common">Dwarf sweet flag</name>
    <dbReference type="NCBI Taxonomy" id="55184"/>
    <lineage>
        <taxon>Eukaryota</taxon>
        <taxon>Viridiplantae</taxon>
        <taxon>Streptophyta</taxon>
        <taxon>Embryophyta</taxon>
        <taxon>Tracheophyta</taxon>
        <taxon>Spermatophyta</taxon>
        <taxon>Magnoliopsida</taxon>
        <taxon>Liliopsida</taxon>
        <taxon>Acoraceae</taxon>
        <taxon>Acorus</taxon>
    </lineage>
</organism>
<keyword evidence="6" id="KW-0442">Lipid degradation</keyword>
<keyword evidence="4 9" id="KW-0732">Signal</keyword>
<feature type="chain" id="PRO_5043462813" evidence="9">
    <location>
        <begin position="26"/>
        <end position="391"/>
    </location>
</feature>
<keyword evidence="7" id="KW-0443">Lipid metabolism</keyword>
<dbReference type="Proteomes" id="UP001179952">
    <property type="component" value="Unassembled WGS sequence"/>
</dbReference>
<dbReference type="SUPFAM" id="SSF52266">
    <property type="entry name" value="SGNH hydrolase"/>
    <property type="match status" value="1"/>
</dbReference>
<dbReference type="PANTHER" id="PTHR45650">
    <property type="entry name" value="GDSL-LIKE LIPASE/ACYLHYDROLASE-RELATED"/>
    <property type="match status" value="1"/>
</dbReference>
<keyword evidence="5" id="KW-0378">Hydrolase</keyword>
<name>A0AAV9AIC1_ACOGR</name>
<evidence type="ECO:0000256" key="1">
    <source>
        <dbReference type="ARBA" id="ARBA00004613"/>
    </source>
</evidence>
<dbReference type="Pfam" id="PF00657">
    <property type="entry name" value="Lipase_GDSL"/>
    <property type="match status" value="1"/>
</dbReference>
<dbReference type="PROSITE" id="PS51257">
    <property type="entry name" value="PROKAR_LIPOPROTEIN"/>
    <property type="match status" value="1"/>
</dbReference>
<evidence type="ECO:0000256" key="8">
    <source>
        <dbReference type="SAM" id="MobiDB-lite"/>
    </source>
</evidence>
<gene>
    <name evidence="10" type="ORF">QJS04_geneDACA016250</name>
</gene>
<dbReference type="GO" id="GO:0016788">
    <property type="term" value="F:hydrolase activity, acting on ester bonds"/>
    <property type="evidence" value="ECO:0007669"/>
    <property type="project" value="InterPro"/>
</dbReference>
<comment type="subcellular location">
    <subcellularLocation>
        <location evidence="1">Secreted</location>
    </subcellularLocation>
</comment>
<keyword evidence="3" id="KW-0964">Secreted</keyword>
<dbReference type="Gene3D" id="3.40.50.1110">
    <property type="entry name" value="SGNH hydrolase"/>
    <property type="match status" value="1"/>
</dbReference>
<dbReference type="GO" id="GO:0005576">
    <property type="term" value="C:extracellular region"/>
    <property type="evidence" value="ECO:0007669"/>
    <property type="project" value="UniProtKB-SubCell"/>
</dbReference>
<protein>
    <submittedName>
        <fullName evidence="10">GDSL esterase/lipase</fullName>
    </submittedName>
</protein>
<sequence length="391" mass="42856">MTNKMRRFTFIHVFLLFLTACFVAAQVPMPPQDSGIPATPKASPAGGDPFYGQGRPTSEEMVPAMFIFGDSLIDNGNNNNLPSFAKANYYPYGIDFDGGPTGRFSNGYTMVDEIADLLGLPLIPAHSEATGEAVMHGLNYASAAAGILDVTGRNFVGRIPFNQQITNFESTLDQITDNLGADAVSQSIAKCVFFVGMGSNDYLNNYMMPNYNTRNQYTSTQYADLLVTQFTRQLTSLYNLGARKFVLSGVGSLGCIPSVLAQVPNGRCSDDVDKLVVPFNDNVRSMVNNLNGNLPGAKFIHIDIYHMFKDILNNPRLYGFSVADRGCCGIGRNRGQITCLPFQTPCPNRDQYVFWDAFHPTAKVNIIMARRAFDGDASVVYPMNIKQLASL</sequence>
<evidence type="ECO:0000256" key="3">
    <source>
        <dbReference type="ARBA" id="ARBA00022525"/>
    </source>
</evidence>